<dbReference type="AlphaFoldDB" id="A0A0G8EYP5"/>
<comment type="caution">
    <text evidence="1">The sequence shown here is derived from an EMBL/GenBank/DDBJ whole genome shotgun (WGS) entry which is preliminary data.</text>
</comment>
<dbReference type="EMBL" id="LCYI01000024">
    <property type="protein sequence ID" value="KLA29259.1"/>
    <property type="molecule type" value="Genomic_DNA"/>
</dbReference>
<sequence>MTVTFASIANPTSTKPATTMDKICFYFFFISYCHPFS</sequence>
<proteinExistence type="predicted"/>
<name>A0A0G8EYP5_BACCE</name>
<dbReference type="Proteomes" id="UP000035214">
    <property type="component" value="Unassembled WGS sequence"/>
</dbReference>
<protein>
    <submittedName>
        <fullName evidence="1">Uncharacterized protein</fullName>
    </submittedName>
</protein>
<reference evidence="1 2" key="1">
    <citation type="submission" date="2015-04" db="EMBL/GenBank/DDBJ databases">
        <title>Draft Genome Sequences of Eight Spore-Forming Food Isolates of Bacillus cereus Genome sequencing.</title>
        <authorList>
            <person name="Krawcyk A.O."/>
            <person name="de Jong A."/>
            <person name="Eijlander R.T."/>
            <person name="Berendsen E.M."/>
            <person name="Holsappel S."/>
            <person name="Wells-Bennik M."/>
            <person name="Kuipers O.P."/>
        </authorList>
    </citation>
    <scope>NUCLEOTIDE SEQUENCE [LARGE SCALE GENOMIC DNA]</scope>
    <source>
        <strain evidence="1 2">B4077</strain>
    </source>
</reference>
<evidence type="ECO:0000313" key="2">
    <source>
        <dbReference type="Proteomes" id="UP000035214"/>
    </source>
</evidence>
<evidence type="ECO:0000313" key="1">
    <source>
        <dbReference type="EMBL" id="KLA29259.1"/>
    </source>
</evidence>
<gene>
    <name evidence="1" type="ORF">B4077_0858</name>
</gene>
<accession>A0A0G8EYP5</accession>
<organism evidence="1 2">
    <name type="scientific">Bacillus cereus</name>
    <dbReference type="NCBI Taxonomy" id="1396"/>
    <lineage>
        <taxon>Bacteria</taxon>
        <taxon>Bacillati</taxon>
        <taxon>Bacillota</taxon>
        <taxon>Bacilli</taxon>
        <taxon>Bacillales</taxon>
        <taxon>Bacillaceae</taxon>
        <taxon>Bacillus</taxon>
        <taxon>Bacillus cereus group</taxon>
    </lineage>
</organism>